<organism evidence="1 2">
    <name type="scientific">Daphnia magna</name>
    <dbReference type="NCBI Taxonomy" id="35525"/>
    <lineage>
        <taxon>Eukaryota</taxon>
        <taxon>Metazoa</taxon>
        <taxon>Ecdysozoa</taxon>
        <taxon>Arthropoda</taxon>
        <taxon>Crustacea</taxon>
        <taxon>Branchiopoda</taxon>
        <taxon>Diplostraca</taxon>
        <taxon>Cladocera</taxon>
        <taxon>Anomopoda</taxon>
        <taxon>Daphniidae</taxon>
        <taxon>Daphnia</taxon>
    </lineage>
</organism>
<accession>A0ABR0B4U8</accession>
<dbReference type="EMBL" id="JAOYFB010000040">
    <property type="protein sequence ID" value="KAK4036724.1"/>
    <property type="molecule type" value="Genomic_DNA"/>
</dbReference>
<dbReference type="Proteomes" id="UP001234178">
    <property type="component" value="Unassembled WGS sequence"/>
</dbReference>
<comment type="caution">
    <text evidence="1">The sequence shown here is derived from an EMBL/GenBank/DDBJ whole genome shotgun (WGS) entry which is preliminary data.</text>
</comment>
<name>A0ABR0B4U8_9CRUS</name>
<keyword evidence="2" id="KW-1185">Reference proteome</keyword>
<sequence>MTWGFKTRWWLWTVINFPKRCCTRTFNIDVHTPRLYDCYTVRFCDDRTMLRANSKRTAASCSSAVQIQPTGLHGFRLDCGQFESIFDTQGHNSNDCQQLQSSFRPKMMLAFEHIAESDQAFYAIGHVIQCTQCIVAVVLAVYFFRPLLSEHGTSSLSPRLSLRVSLSVSTTVTATLRSREAETV</sequence>
<evidence type="ECO:0000313" key="2">
    <source>
        <dbReference type="Proteomes" id="UP001234178"/>
    </source>
</evidence>
<protein>
    <submittedName>
        <fullName evidence="1">Uncharacterized protein</fullName>
    </submittedName>
</protein>
<gene>
    <name evidence="1" type="ORF">OUZ56_028763</name>
</gene>
<evidence type="ECO:0000313" key="1">
    <source>
        <dbReference type="EMBL" id="KAK4036724.1"/>
    </source>
</evidence>
<reference evidence="1 2" key="1">
    <citation type="journal article" date="2023" name="Nucleic Acids Res.">
        <title>The hologenome of Daphnia magna reveals possible DNA methylation and microbiome-mediated evolution of the host genome.</title>
        <authorList>
            <person name="Chaturvedi A."/>
            <person name="Li X."/>
            <person name="Dhandapani V."/>
            <person name="Marshall H."/>
            <person name="Kissane S."/>
            <person name="Cuenca-Cambronero M."/>
            <person name="Asole G."/>
            <person name="Calvet F."/>
            <person name="Ruiz-Romero M."/>
            <person name="Marangio P."/>
            <person name="Guigo R."/>
            <person name="Rago D."/>
            <person name="Mirbahai L."/>
            <person name="Eastwood N."/>
            <person name="Colbourne J.K."/>
            <person name="Zhou J."/>
            <person name="Mallon E."/>
            <person name="Orsini L."/>
        </authorList>
    </citation>
    <scope>NUCLEOTIDE SEQUENCE [LARGE SCALE GENOMIC DNA]</scope>
    <source>
        <strain evidence="1">LRV0_1</strain>
    </source>
</reference>
<proteinExistence type="predicted"/>